<reference evidence="14 15" key="1">
    <citation type="journal article" date="2018" name="Sci. Rep.">
        <title>Genome sequence of the cauliflower mushroom Sparassis crispa (Hanabiratake) and its association with beneficial usage.</title>
        <authorList>
            <person name="Kiyama R."/>
            <person name="Furutani Y."/>
            <person name="Kawaguchi K."/>
            <person name="Nakanishi T."/>
        </authorList>
    </citation>
    <scope>NUCLEOTIDE SEQUENCE [LARGE SCALE GENOMIC DNA]</scope>
</reference>
<dbReference type="GeneID" id="38784572"/>
<evidence type="ECO:0000256" key="10">
    <source>
        <dbReference type="ARBA" id="ARBA00022833"/>
    </source>
</evidence>
<dbReference type="FunCoup" id="A0A401GZQ9">
    <property type="interactions" value="581"/>
</dbReference>
<dbReference type="CDD" id="cd07718">
    <property type="entry name" value="RNaseZ_ELAC1_ELAC2-C-term-like_MBL-fold"/>
    <property type="match status" value="1"/>
</dbReference>
<dbReference type="Gene3D" id="3.60.15.10">
    <property type="entry name" value="Ribonuclease Z/Hydroxyacylglutathione hydrolase-like"/>
    <property type="match status" value="2"/>
</dbReference>
<evidence type="ECO:0000259" key="12">
    <source>
        <dbReference type="Pfam" id="PF12706"/>
    </source>
</evidence>
<dbReference type="InterPro" id="IPR001279">
    <property type="entry name" value="Metallo-B-lactamas"/>
</dbReference>
<keyword evidence="6" id="KW-0540">Nuclease</keyword>
<keyword evidence="7" id="KW-0479">Metal-binding</keyword>
<dbReference type="EMBL" id="BFAD01000011">
    <property type="protein sequence ID" value="GBE87655.1"/>
    <property type="molecule type" value="Genomic_DNA"/>
</dbReference>
<keyword evidence="10" id="KW-0862">Zinc</keyword>
<evidence type="ECO:0000256" key="8">
    <source>
        <dbReference type="ARBA" id="ARBA00022759"/>
    </source>
</evidence>
<dbReference type="Proteomes" id="UP000287166">
    <property type="component" value="Unassembled WGS sequence"/>
</dbReference>
<keyword evidence="5" id="KW-0819">tRNA processing</keyword>
<comment type="catalytic activity">
    <reaction evidence="1">
        <text>Endonucleolytic cleavage of RNA, removing extra 3' nucleotides from tRNA precursor, generating 3' termini of tRNAs. A 3'-hydroxy group is left at the tRNA terminus and a 5'-phosphoryl group is left at the trailer molecule.</text>
        <dbReference type="EC" id="3.1.26.11"/>
    </reaction>
</comment>
<evidence type="ECO:0000256" key="7">
    <source>
        <dbReference type="ARBA" id="ARBA00022723"/>
    </source>
</evidence>
<feature type="region of interest" description="Disordered" evidence="11">
    <location>
        <begin position="237"/>
        <end position="261"/>
    </location>
</feature>
<evidence type="ECO:0000256" key="11">
    <source>
        <dbReference type="SAM" id="MobiDB-lite"/>
    </source>
</evidence>
<comment type="cofactor">
    <cofactor evidence="2">
        <name>Zn(2+)</name>
        <dbReference type="ChEBI" id="CHEBI:29105"/>
    </cofactor>
</comment>
<dbReference type="GO" id="GO:0042781">
    <property type="term" value="F:3'-tRNA processing endoribonuclease activity"/>
    <property type="evidence" value="ECO:0007669"/>
    <property type="project" value="UniProtKB-EC"/>
</dbReference>
<evidence type="ECO:0000256" key="4">
    <source>
        <dbReference type="ARBA" id="ARBA00012477"/>
    </source>
</evidence>
<dbReference type="InterPro" id="IPR027794">
    <property type="entry name" value="tRNase_Z_dom"/>
</dbReference>
<sequence>MDWFVSVNSSISSDTEPTLVVTFEDAKYIFNVGENTSRKWLQSQRHWRKAKAIWLTSTGTQRGSGLSGLLMFLADAGIERLDIGGPQGLLHYLASMNKYLHRENISVNPIEIASSPLMPVPVDPAPIYKDTNITLYGVPFYPRPSDFGAPETPIPVSDSATEHRWSEGSKRKRSLSPPSSSKRHLASAAMGTTSILEKITLPGFSPTLLGGEEAQTWRKSIIRRMFQLEKPEVACAGSKSPKKINGKKGQGQNATAEVNPLSNSFHSPRLIQAVDASKGRQLPSFCYASDSGVTHSPRPVMGYVIVGPRTRGKFDVEKANALGLGNGPLRGKLTKGQTVTFDTKDDSGNMVTRTVRPEDCIGPSEIPKAMILLDIPDPSYIPSVMASFTESPFYAKLHSKSQKDMEEYLVHLVVHICGDGVLEDTKYQAFMNGFSDETFHLVASQAYSPDEITFRGAAYNQLRLNVLDPGMFPKLQSQPEPERSLASLTGLPSKTSLLRADQIIHFRPLRPPEHDKIARPTERLDVALATPTEEIVPANVAQGFSEVRSRVKALSDDRKRPQRPGDDVVVVPLGTSSATPTLLRNVSSILIEIPGYGNIMLDAGEGTWSQLARLYGNQDRSCGVWQVLRDLKCIFLSHMHADHHVGLAKILAMRKLLHPPPAQPLYLVGLRDHYNYLQAQSEIEDLGLKDANGVIMVPSDALHWRRLPHFDRSGDLPIDTQAARAAAEDMRNALGLESFATVDVAHQTKAYGVVIKHKDGWSIVFSGDTLPTNNLVRAGQGATLLIHEATLGDDEAEMARDKAHTTTGQAIDIGKMMNAENILLTHFSARYHMLLPPTPDTQRHAQSPVIAMASDHSRVRIGDMWKLNTYLPAMEANTTDVQAMMYQEQPPSESS</sequence>
<evidence type="ECO:0000256" key="3">
    <source>
        <dbReference type="ARBA" id="ARBA00007823"/>
    </source>
</evidence>
<dbReference type="InterPro" id="IPR047151">
    <property type="entry name" value="RNZ2-like"/>
</dbReference>
<protein>
    <recommendedName>
        <fullName evidence="4">ribonuclease Z</fullName>
        <ecNumber evidence="4">3.1.26.11</ecNumber>
    </recommendedName>
</protein>
<feature type="domain" description="tRNase Z endonuclease" evidence="13">
    <location>
        <begin position="9"/>
        <end position="57"/>
    </location>
</feature>
<evidence type="ECO:0000256" key="2">
    <source>
        <dbReference type="ARBA" id="ARBA00001947"/>
    </source>
</evidence>
<evidence type="ECO:0000259" key="13">
    <source>
        <dbReference type="Pfam" id="PF13691"/>
    </source>
</evidence>
<dbReference type="RefSeq" id="XP_027618568.1">
    <property type="nucleotide sequence ID" value="XM_027762767.1"/>
</dbReference>
<feature type="region of interest" description="Disordered" evidence="11">
    <location>
        <begin position="149"/>
        <end position="188"/>
    </location>
</feature>
<evidence type="ECO:0000256" key="6">
    <source>
        <dbReference type="ARBA" id="ARBA00022722"/>
    </source>
</evidence>
<dbReference type="GO" id="GO:1990180">
    <property type="term" value="P:mitochondrial tRNA 3'-end processing"/>
    <property type="evidence" value="ECO:0007669"/>
    <property type="project" value="TreeGrafter"/>
</dbReference>
<dbReference type="Pfam" id="PF12706">
    <property type="entry name" value="Lactamase_B_2"/>
    <property type="match status" value="1"/>
</dbReference>
<evidence type="ECO:0000256" key="1">
    <source>
        <dbReference type="ARBA" id="ARBA00000402"/>
    </source>
</evidence>
<evidence type="ECO:0000256" key="9">
    <source>
        <dbReference type="ARBA" id="ARBA00022801"/>
    </source>
</evidence>
<proteinExistence type="inferred from homology"/>
<feature type="compositionally biased region" description="Basic and acidic residues" evidence="11">
    <location>
        <begin position="160"/>
        <end position="169"/>
    </location>
</feature>
<evidence type="ECO:0000256" key="5">
    <source>
        <dbReference type="ARBA" id="ARBA00022694"/>
    </source>
</evidence>
<feature type="domain" description="Metallo-beta-lactamase" evidence="12">
    <location>
        <begin position="598"/>
        <end position="827"/>
    </location>
</feature>
<dbReference type="PANTHER" id="PTHR12553">
    <property type="entry name" value="ZINC PHOSPHODIESTERASE ELAC PROTEIN 2"/>
    <property type="match status" value="1"/>
</dbReference>
<comment type="similarity">
    <text evidence="3">Belongs to the RNase Z family.</text>
</comment>
<keyword evidence="9" id="KW-0378">Hydrolase</keyword>
<dbReference type="Pfam" id="PF13691">
    <property type="entry name" value="Lactamase_B_4"/>
    <property type="match status" value="1"/>
</dbReference>
<evidence type="ECO:0000313" key="14">
    <source>
        <dbReference type="EMBL" id="GBE87655.1"/>
    </source>
</evidence>
<name>A0A401GZQ9_9APHY</name>
<evidence type="ECO:0000313" key="15">
    <source>
        <dbReference type="Proteomes" id="UP000287166"/>
    </source>
</evidence>
<dbReference type="GO" id="GO:0005739">
    <property type="term" value="C:mitochondrion"/>
    <property type="evidence" value="ECO:0007669"/>
    <property type="project" value="TreeGrafter"/>
</dbReference>
<dbReference type="AlphaFoldDB" id="A0A401GZQ9"/>
<comment type="caution">
    <text evidence="14">The sequence shown here is derived from an EMBL/GenBank/DDBJ whole genome shotgun (WGS) entry which is preliminary data.</text>
</comment>
<dbReference type="PANTHER" id="PTHR12553:SF49">
    <property type="entry name" value="ZINC PHOSPHODIESTERASE ELAC PROTEIN 2"/>
    <property type="match status" value="1"/>
</dbReference>
<accession>A0A401GZQ9</accession>
<dbReference type="EC" id="3.1.26.11" evidence="4"/>
<dbReference type="InterPro" id="IPR036866">
    <property type="entry name" value="RibonucZ/Hydroxyglut_hydro"/>
</dbReference>
<dbReference type="STRING" id="139825.A0A401GZQ9"/>
<keyword evidence="15" id="KW-1185">Reference proteome</keyword>
<organism evidence="14 15">
    <name type="scientific">Sparassis crispa</name>
    <dbReference type="NCBI Taxonomy" id="139825"/>
    <lineage>
        <taxon>Eukaryota</taxon>
        <taxon>Fungi</taxon>
        <taxon>Dikarya</taxon>
        <taxon>Basidiomycota</taxon>
        <taxon>Agaricomycotina</taxon>
        <taxon>Agaricomycetes</taxon>
        <taxon>Polyporales</taxon>
        <taxon>Sparassidaceae</taxon>
        <taxon>Sparassis</taxon>
    </lineage>
</organism>
<dbReference type="OrthoDB" id="527344at2759"/>
<keyword evidence="8" id="KW-0255">Endonuclease</keyword>
<dbReference type="SUPFAM" id="SSF56281">
    <property type="entry name" value="Metallo-hydrolase/oxidoreductase"/>
    <property type="match status" value="2"/>
</dbReference>
<dbReference type="GO" id="GO:0046872">
    <property type="term" value="F:metal ion binding"/>
    <property type="evidence" value="ECO:0007669"/>
    <property type="project" value="UniProtKB-KW"/>
</dbReference>
<gene>
    <name evidence="14" type="ORF">SCP_1103320</name>
</gene>
<dbReference type="InParanoid" id="A0A401GZQ9"/>